<keyword evidence="1" id="KW-0812">Transmembrane</keyword>
<dbReference type="RefSeq" id="WP_021128404.1">
    <property type="nucleotide sequence ID" value="NZ_BDJI01000002.1"/>
</dbReference>
<evidence type="ECO:0000256" key="1">
    <source>
        <dbReference type="SAM" id="Phobius"/>
    </source>
</evidence>
<evidence type="ECO:0000313" key="5">
    <source>
        <dbReference type="Proteomes" id="UP000049685"/>
    </source>
</evidence>
<evidence type="ECO:0000313" key="3">
    <source>
        <dbReference type="EMBL" id="CEQ03074.1"/>
    </source>
</evidence>
<keyword evidence="1" id="KW-0472">Membrane</keyword>
<accession>A0A0A8W0M1</accession>
<reference evidence="2" key="1">
    <citation type="submission" date="2015-01" db="EMBL/GenBank/DDBJ databases">
        <authorList>
            <person name="Aslett M.A."/>
            <person name="De Silva N."/>
        </authorList>
    </citation>
    <scope>NUCLEOTIDE SEQUENCE</scope>
    <source>
        <strain evidence="2">UMC4404</strain>
    </source>
</reference>
<dbReference type="EMBL" id="CDNY01000003">
    <property type="protein sequence ID" value="CEO32815.1"/>
    <property type="molecule type" value="Genomic_DNA"/>
</dbReference>
<dbReference type="EMBL" id="CEKZ01000003">
    <property type="protein sequence ID" value="CEQ03074.1"/>
    <property type="molecule type" value="Genomic_DNA"/>
</dbReference>
<dbReference type="Proteomes" id="UP000049685">
    <property type="component" value="Unassembled WGS sequence"/>
</dbReference>
<evidence type="ECO:0000313" key="4">
    <source>
        <dbReference type="Proteomes" id="UP000049127"/>
    </source>
</evidence>
<dbReference type="KEGG" id="psor:RSJ16_06645"/>
<dbReference type="Pfam" id="PF04246">
    <property type="entry name" value="RseC_MucC"/>
    <property type="match status" value="1"/>
</dbReference>
<feature type="transmembrane region" description="Helical" evidence="1">
    <location>
        <begin position="60"/>
        <end position="80"/>
    </location>
</feature>
<dbReference type="PATRIC" id="fig|1505.7.peg.1104"/>
<sequence>MKIQKKGLVIYSNENSAKIKIEDSKERIIEVNNNLNAKIGQNVYVEFNVYKLLKLIYIKYIQPILFILLGFFIGDFVSFLLNKSSIVYNSIFICILFTISLIYKDYYKEKNKYNKNDKPDIIKII</sequence>
<feature type="transmembrane region" description="Helical" evidence="1">
    <location>
        <begin position="86"/>
        <end position="103"/>
    </location>
</feature>
<organism evidence="3 4">
    <name type="scientific">Paraclostridium sordellii</name>
    <name type="common">Clostridium sordellii</name>
    <dbReference type="NCBI Taxonomy" id="1505"/>
    <lineage>
        <taxon>Bacteria</taxon>
        <taxon>Bacillati</taxon>
        <taxon>Bacillota</taxon>
        <taxon>Clostridia</taxon>
        <taxon>Peptostreptococcales</taxon>
        <taxon>Peptostreptococcaceae</taxon>
        <taxon>Paraclostridium</taxon>
    </lineage>
</organism>
<gene>
    <name evidence="3" type="ORF">R28058_08071</name>
    <name evidence="2" type="ORF">UMC4404_07951</name>
</gene>
<dbReference type="AlphaFoldDB" id="A0A0A8W0M1"/>
<reference evidence="4 5" key="2">
    <citation type="submission" date="2015-01" db="EMBL/GenBank/DDBJ databases">
        <authorList>
            <person name="Aslett A.Martin."/>
            <person name="De Silva Nishadi"/>
        </authorList>
    </citation>
    <scope>NUCLEOTIDE SEQUENCE [LARGE SCALE GENOMIC DNA]</scope>
    <source>
        <strain evidence="3 4">R28058</strain>
        <strain evidence="5">UMC4404</strain>
    </source>
</reference>
<name>A0A0A8W0M1_PARSO</name>
<keyword evidence="1" id="KW-1133">Transmembrane helix</keyword>
<proteinExistence type="predicted"/>
<protein>
    <submittedName>
        <fullName evidence="3">Sigma E positive regulator RseC/MucC</fullName>
    </submittedName>
</protein>
<dbReference type="Proteomes" id="UP000049127">
    <property type="component" value="Unassembled WGS sequence"/>
</dbReference>
<evidence type="ECO:0000313" key="2">
    <source>
        <dbReference type="EMBL" id="CEO32815.1"/>
    </source>
</evidence>